<sequence length="63" mass="7338">MNFLTLYHYISAVCLDFIATKKSKSERSSQNANFLHFCRRCWGYSPNEFKGLIKGLNGKLFIE</sequence>
<name>A0ABQ8IW06_DERPT</name>
<evidence type="ECO:0000313" key="2">
    <source>
        <dbReference type="Proteomes" id="UP000887458"/>
    </source>
</evidence>
<dbReference type="Proteomes" id="UP000887458">
    <property type="component" value="Unassembled WGS sequence"/>
</dbReference>
<gene>
    <name evidence="1" type="ORF">DERP_008696</name>
</gene>
<protein>
    <submittedName>
        <fullName evidence="1">Uncharacterized protein</fullName>
    </submittedName>
</protein>
<organism evidence="1 2">
    <name type="scientific">Dermatophagoides pteronyssinus</name>
    <name type="common">European house dust mite</name>
    <dbReference type="NCBI Taxonomy" id="6956"/>
    <lineage>
        <taxon>Eukaryota</taxon>
        <taxon>Metazoa</taxon>
        <taxon>Ecdysozoa</taxon>
        <taxon>Arthropoda</taxon>
        <taxon>Chelicerata</taxon>
        <taxon>Arachnida</taxon>
        <taxon>Acari</taxon>
        <taxon>Acariformes</taxon>
        <taxon>Sarcoptiformes</taxon>
        <taxon>Astigmata</taxon>
        <taxon>Psoroptidia</taxon>
        <taxon>Analgoidea</taxon>
        <taxon>Pyroglyphidae</taxon>
        <taxon>Dermatophagoidinae</taxon>
        <taxon>Dermatophagoides</taxon>
    </lineage>
</organism>
<dbReference type="EMBL" id="NJHN03000107">
    <property type="protein sequence ID" value="KAH9414501.1"/>
    <property type="molecule type" value="Genomic_DNA"/>
</dbReference>
<proteinExistence type="predicted"/>
<keyword evidence="2" id="KW-1185">Reference proteome</keyword>
<reference evidence="1 2" key="2">
    <citation type="journal article" date="2022" name="Mol. Biol. Evol.">
        <title>Comparative Genomics Reveals Insights into the Divergent Evolution of Astigmatic Mites and Household Pest Adaptations.</title>
        <authorList>
            <person name="Xiong Q."/>
            <person name="Wan A.T."/>
            <person name="Liu X."/>
            <person name="Fung C.S."/>
            <person name="Xiao X."/>
            <person name="Malainual N."/>
            <person name="Hou J."/>
            <person name="Wang L."/>
            <person name="Wang M."/>
            <person name="Yang K.Y."/>
            <person name="Cui Y."/>
            <person name="Leung E.L."/>
            <person name="Nong W."/>
            <person name="Shin S.K."/>
            <person name="Au S.W."/>
            <person name="Jeong K.Y."/>
            <person name="Chew F.T."/>
            <person name="Hui J.H."/>
            <person name="Leung T.F."/>
            <person name="Tungtrongchitr A."/>
            <person name="Zhong N."/>
            <person name="Liu Z."/>
            <person name="Tsui S.K."/>
        </authorList>
    </citation>
    <scope>NUCLEOTIDE SEQUENCE [LARGE SCALE GENOMIC DNA]</scope>
    <source>
        <strain evidence="1">Derp</strain>
    </source>
</reference>
<evidence type="ECO:0000313" key="1">
    <source>
        <dbReference type="EMBL" id="KAH9414501.1"/>
    </source>
</evidence>
<reference evidence="1 2" key="1">
    <citation type="journal article" date="2018" name="J. Allergy Clin. Immunol.">
        <title>High-quality assembly of Dermatophagoides pteronyssinus genome and transcriptome reveals a wide range of novel allergens.</title>
        <authorList>
            <person name="Liu X.Y."/>
            <person name="Yang K.Y."/>
            <person name="Wang M.Q."/>
            <person name="Kwok J.S."/>
            <person name="Zeng X."/>
            <person name="Yang Z."/>
            <person name="Xiao X.J."/>
            <person name="Lau C.P."/>
            <person name="Li Y."/>
            <person name="Huang Z.M."/>
            <person name="Ba J.G."/>
            <person name="Yim A.K."/>
            <person name="Ouyang C.Y."/>
            <person name="Ngai S.M."/>
            <person name="Chan T.F."/>
            <person name="Leung E.L."/>
            <person name="Liu L."/>
            <person name="Liu Z.G."/>
            <person name="Tsui S.K."/>
        </authorList>
    </citation>
    <scope>NUCLEOTIDE SEQUENCE [LARGE SCALE GENOMIC DNA]</scope>
    <source>
        <strain evidence="1">Derp</strain>
    </source>
</reference>
<comment type="caution">
    <text evidence="1">The sequence shown here is derived from an EMBL/GenBank/DDBJ whole genome shotgun (WGS) entry which is preliminary data.</text>
</comment>
<accession>A0ABQ8IW06</accession>